<sequence length="412" mass="47599">MDQLSNLTLYATFFFALYFEVFMLVNFFEKRSSLKTEEARTLSVFPSITIIVPVFNEENTVTKTVFSLLKLDYPKDKLKIIIVDDGSTDRTPTVIKRFRSQRRVEIIRKSNGGKYTALNAGLAVTTTDLVGCLDADSFVPPDTLKKIIPYFENEKTMAVTPAIKIHRPDGFIRHVQSNEYNLGIFMKKCFSIIGAITVTPGPFSIFRKSVFDNLGLFREAHNTEDLEIAMRMQKNLYRITNAHTAVVYTTGPATLHQLYRQRVRWIQGFLSNTIDYRSVFFKREYGHLGLFALPAAIISIILFFVSIIMILRNVFNTIGNKIIEIQSVGLRWHWPKFEFDWFFLNTDSKVFLSIVLFSATIILIMYGRKISEKKTGLSIHTLYFPFVYAFLSIIWLSRAVYATAFSKETRWR</sequence>
<comment type="caution">
    <text evidence="6">The sequence shown here is derived from an EMBL/GenBank/DDBJ whole genome shotgun (WGS) entry which is preliminary data.</text>
</comment>
<protein>
    <submittedName>
        <fullName evidence="6">Glycosyltransferase involved in cell wall biogenesis</fullName>
    </submittedName>
</protein>
<keyword evidence="4" id="KW-0472">Membrane</keyword>
<feature type="transmembrane region" description="Helical" evidence="4">
    <location>
        <begin position="6"/>
        <end position="28"/>
    </location>
</feature>
<dbReference type="GO" id="GO:0016757">
    <property type="term" value="F:glycosyltransferase activity"/>
    <property type="evidence" value="ECO:0007669"/>
    <property type="project" value="UniProtKB-KW"/>
</dbReference>
<name>A0A0G1VT40_9BACT</name>
<gene>
    <name evidence="6" type="ORF">UY44_C0001G0025</name>
</gene>
<reference evidence="6" key="1">
    <citation type="journal article" date="2015" name="Nature">
        <title>rRNA introns, odd ribosomes, and small enigmatic genomes across a large radiation of phyla.</title>
        <authorList>
            <person name="Brown C.T."/>
            <person name="Hug L.A."/>
            <person name="Thomas B.C."/>
            <person name="Sharon I."/>
            <person name="Castelle C.J."/>
            <person name="Singh A."/>
            <person name="Wilkins M.J."/>
            <person name="Williams K.H."/>
            <person name="Banfield J.F."/>
        </authorList>
    </citation>
    <scope>NUCLEOTIDE SEQUENCE [LARGE SCALE GENOMIC DNA]</scope>
</reference>
<dbReference type="InterPro" id="IPR029044">
    <property type="entry name" value="Nucleotide-diphossugar_trans"/>
</dbReference>
<accession>A0A0G1VT40</accession>
<keyword evidence="4" id="KW-1133">Transmembrane helix</keyword>
<dbReference type="Pfam" id="PF00535">
    <property type="entry name" value="Glycos_transf_2"/>
    <property type="match status" value="1"/>
</dbReference>
<feature type="transmembrane region" description="Helical" evidence="4">
    <location>
        <begin position="350"/>
        <end position="367"/>
    </location>
</feature>
<dbReference type="Gene3D" id="3.90.550.10">
    <property type="entry name" value="Spore Coat Polysaccharide Biosynthesis Protein SpsA, Chain A"/>
    <property type="match status" value="1"/>
</dbReference>
<organism evidence="6 7">
    <name type="scientific">Candidatus Kaiserbacteria bacterium GW2011_GWA2_49_19</name>
    <dbReference type="NCBI Taxonomy" id="1618669"/>
    <lineage>
        <taxon>Bacteria</taxon>
        <taxon>Candidatus Kaiseribacteriota</taxon>
    </lineage>
</organism>
<evidence type="ECO:0000256" key="3">
    <source>
        <dbReference type="ARBA" id="ARBA00022679"/>
    </source>
</evidence>
<evidence type="ECO:0000256" key="2">
    <source>
        <dbReference type="ARBA" id="ARBA00022676"/>
    </source>
</evidence>
<keyword evidence="4" id="KW-0812">Transmembrane</keyword>
<keyword evidence="3 6" id="KW-0808">Transferase</keyword>
<evidence type="ECO:0000313" key="7">
    <source>
        <dbReference type="Proteomes" id="UP000033965"/>
    </source>
</evidence>
<dbReference type="Proteomes" id="UP000033965">
    <property type="component" value="Unassembled WGS sequence"/>
</dbReference>
<comment type="similarity">
    <text evidence="1">Belongs to the glycosyltransferase 2 family.</text>
</comment>
<evidence type="ECO:0000256" key="1">
    <source>
        <dbReference type="ARBA" id="ARBA00006739"/>
    </source>
</evidence>
<feature type="domain" description="Glycosyltransferase 2-like" evidence="5">
    <location>
        <begin position="49"/>
        <end position="214"/>
    </location>
</feature>
<dbReference type="PANTHER" id="PTHR43630">
    <property type="entry name" value="POLY-BETA-1,6-N-ACETYL-D-GLUCOSAMINE SYNTHASE"/>
    <property type="match status" value="1"/>
</dbReference>
<proteinExistence type="inferred from homology"/>
<dbReference type="CDD" id="cd06423">
    <property type="entry name" value="CESA_like"/>
    <property type="match status" value="1"/>
</dbReference>
<feature type="transmembrane region" description="Helical" evidence="4">
    <location>
        <begin position="288"/>
        <end position="311"/>
    </location>
</feature>
<dbReference type="InterPro" id="IPR001173">
    <property type="entry name" value="Glyco_trans_2-like"/>
</dbReference>
<evidence type="ECO:0000259" key="5">
    <source>
        <dbReference type="Pfam" id="PF00535"/>
    </source>
</evidence>
<feature type="transmembrane region" description="Helical" evidence="4">
    <location>
        <begin position="379"/>
        <end position="401"/>
    </location>
</feature>
<dbReference type="EMBL" id="LCPZ01000001">
    <property type="protein sequence ID" value="KKW09460.1"/>
    <property type="molecule type" value="Genomic_DNA"/>
</dbReference>
<evidence type="ECO:0000256" key="4">
    <source>
        <dbReference type="SAM" id="Phobius"/>
    </source>
</evidence>
<dbReference type="SUPFAM" id="SSF53448">
    <property type="entry name" value="Nucleotide-diphospho-sugar transferases"/>
    <property type="match status" value="1"/>
</dbReference>
<dbReference type="AlphaFoldDB" id="A0A0G1VT40"/>
<evidence type="ECO:0000313" key="6">
    <source>
        <dbReference type="EMBL" id="KKW09460.1"/>
    </source>
</evidence>
<dbReference type="PANTHER" id="PTHR43630:SF1">
    <property type="entry name" value="POLY-BETA-1,6-N-ACETYL-D-GLUCOSAMINE SYNTHASE"/>
    <property type="match status" value="1"/>
</dbReference>
<keyword evidence="2" id="KW-0328">Glycosyltransferase</keyword>